<reference evidence="1" key="1">
    <citation type="submission" date="2018-11" db="EMBL/GenBank/DDBJ databases">
        <authorList>
            <consortium name="Pathogen Informatics"/>
        </authorList>
    </citation>
    <scope>NUCLEOTIDE SEQUENCE</scope>
</reference>
<organism evidence="1 2">
    <name type="scientific">Protopolystoma xenopodis</name>
    <dbReference type="NCBI Taxonomy" id="117903"/>
    <lineage>
        <taxon>Eukaryota</taxon>
        <taxon>Metazoa</taxon>
        <taxon>Spiralia</taxon>
        <taxon>Lophotrochozoa</taxon>
        <taxon>Platyhelminthes</taxon>
        <taxon>Monogenea</taxon>
        <taxon>Polyopisthocotylea</taxon>
        <taxon>Polystomatidea</taxon>
        <taxon>Polystomatidae</taxon>
        <taxon>Protopolystoma</taxon>
    </lineage>
</organism>
<evidence type="ECO:0000313" key="2">
    <source>
        <dbReference type="Proteomes" id="UP000784294"/>
    </source>
</evidence>
<comment type="caution">
    <text evidence="1">The sequence shown here is derived from an EMBL/GenBank/DDBJ whole genome shotgun (WGS) entry which is preliminary data.</text>
</comment>
<gene>
    <name evidence="1" type="ORF">PXEA_LOCUS21554</name>
</gene>
<sequence>MLRRKRGFGRSLFGRFEGARLPVGPAREPLSLVYSLLPK</sequence>
<name>A0A3S5AFQ0_9PLAT</name>
<accession>A0A3S5AFQ0</accession>
<dbReference type="EMBL" id="CAAALY010092423">
    <property type="protein sequence ID" value="VEL28114.1"/>
    <property type="molecule type" value="Genomic_DNA"/>
</dbReference>
<evidence type="ECO:0000313" key="1">
    <source>
        <dbReference type="EMBL" id="VEL28114.1"/>
    </source>
</evidence>
<proteinExistence type="predicted"/>
<keyword evidence="2" id="KW-1185">Reference proteome</keyword>
<protein>
    <submittedName>
        <fullName evidence="1">Uncharacterized protein</fullName>
    </submittedName>
</protein>
<dbReference type="Proteomes" id="UP000784294">
    <property type="component" value="Unassembled WGS sequence"/>
</dbReference>
<dbReference type="AlphaFoldDB" id="A0A3S5AFQ0"/>